<organism evidence="1 2">
    <name type="scientific">Paenibacillus thailandensis</name>
    <dbReference type="NCBI Taxonomy" id="393250"/>
    <lineage>
        <taxon>Bacteria</taxon>
        <taxon>Bacillati</taxon>
        <taxon>Bacillota</taxon>
        <taxon>Bacilli</taxon>
        <taxon>Bacillales</taxon>
        <taxon>Paenibacillaceae</taxon>
        <taxon>Paenibacillus</taxon>
    </lineage>
</organism>
<dbReference type="SUPFAM" id="SSF47413">
    <property type="entry name" value="lambda repressor-like DNA-binding domains"/>
    <property type="match status" value="1"/>
</dbReference>
<reference evidence="2" key="1">
    <citation type="journal article" date="2019" name="Int. J. Syst. Evol. Microbiol.">
        <title>The Global Catalogue of Microorganisms (GCM) 10K type strain sequencing project: providing services to taxonomists for standard genome sequencing and annotation.</title>
        <authorList>
            <consortium name="The Broad Institute Genomics Platform"/>
            <consortium name="The Broad Institute Genome Sequencing Center for Infectious Disease"/>
            <person name="Wu L."/>
            <person name="Ma J."/>
        </authorList>
    </citation>
    <scope>NUCLEOTIDE SEQUENCE [LARGE SCALE GENOMIC DNA]</scope>
    <source>
        <strain evidence="2">TISTR 1827</strain>
    </source>
</reference>
<dbReference type="EMBL" id="JBHUMY010000036">
    <property type="protein sequence ID" value="MFD2662945.1"/>
    <property type="molecule type" value="Genomic_DNA"/>
</dbReference>
<evidence type="ECO:0000313" key="1">
    <source>
        <dbReference type="EMBL" id="MFD2662945.1"/>
    </source>
</evidence>
<sequence>MSIVNEGNIGILREIYGHSLDEWGALMDVSGRFVQYVEKGARNLPKTRAEMLERELELTPEKLARLTALYEETRLT</sequence>
<evidence type="ECO:0000313" key="2">
    <source>
        <dbReference type="Proteomes" id="UP001597493"/>
    </source>
</evidence>
<accession>A0ABW5R3P0</accession>
<keyword evidence="2" id="KW-1185">Reference proteome</keyword>
<comment type="caution">
    <text evidence="1">The sequence shown here is derived from an EMBL/GenBank/DDBJ whole genome shotgun (WGS) entry which is preliminary data.</text>
</comment>
<name>A0ABW5R3P0_9BACL</name>
<protein>
    <submittedName>
        <fullName evidence="1">XRE family transcriptional regulator</fullName>
    </submittedName>
</protein>
<gene>
    <name evidence="1" type="ORF">ACFSW5_22060</name>
</gene>
<proteinExistence type="predicted"/>
<dbReference type="RefSeq" id="WP_379278072.1">
    <property type="nucleotide sequence ID" value="NZ_JBHUGT010000043.1"/>
</dbReference>
<dbReference type="InterPro" id="IPR010982">
    <property type="entry name" value="Lambda_DNA-bd_dom_sf"/>
</dbReference>
<dbReference type="Proteomes" id="UP001597493">
    <property type="component" value="Unassembled WGS sequence"/>
</dbReference>